<dbReference type="RefSeq" id="WP_369703607.1">
    <property type="nucleotide sequence ID" value="NZ_JBGEWD010000004.1"/>
</dbReference>
<evidence type="ECO:0000259" key="1">
    <source>
        <dbReference type="PROSITE" id="PS51725"/>
    </source>
</evidence>
<proteinExistence type="predicted"/>
<evidence type="ECO:0000313" key="2">
    <source>
        <dbReference type="EMBL" id="MEY7999720.1"/>
    </source>
</evidence>
<dbReference type="InterPro" id="IPR011008">
    <property type="entry name" value="Dimeric_a/b-barrel"/>
</dbReference>
<dbReference type="EC" id="1.-.-.-" evidence="2"/>
<name>A0ABV4BLP9_9CLOT</name>
<organism evidence="2 3">
    <name type="scientific">Clostridium moutaii</name>
    <dbReference type="NCBI Taxonomy" id="3240932"/>
    <lineage>
        <taxon>Bacteria</taxon>
        <taxon>Bacillati</taxon>
        <taxon>Bacillota</taxon>
        <taxon>Clostridia</taxon>
        <taxon>Eubacteriales</taxon>
        <taxon>Clostridiaceae</taxon>
        <taxon>Clostridium</taxon>
    </lineage>
</organism>
<dbReference type="InterPro" id="IPR050744">
    <property type="entry name" value="AI-2_Isomerase_LsrG"/>
</dbReference>
<accession>A0ABV4BLP9</accession>
<dbReference type="SUPFAM" id="SSF54909">
    <property type="entry name" value="Dimeric alpha+beta barrel"/>
    <property type="match status" value="1"/>
</dbReference>
<feature type="domain" description="ABM" evidence="1">
    <location>
        <begin position="2"/>
        <end position="91"/>
    </location>
</feature>
<dbReference type="InterPro" id="IPR007138">
    <property type="entry name" value="ABM_dom"/>
</dbReference>
<dbReference type="PANTHER" id="PTHR33336:SF15">
    <property type="entry name" value="ABM DOMAIN-CONTAINING PROTEIN"/>
    <property type="match status" value="1"/>
</dbReference>
<reference evidence="2 3" key="1">
    <citation type="submission" date="2024-08" db="EMBL/GenBank/DDBJ databases">
        <title>Clostridium lapicellarii sp. nov., and Clostridium renhuaiense sp. nov., two species isolated from the mud in a fermentation cellar used for producing sauce-flavour Chinese liquors.</title>
        <authorList>
            <person name="Yang F."/>
            <person name="Wang H."/>
            <person name="Chen L.Q."/>
            <person name="Zhou N."/>
            <person name="Lu J.J."/>
            <person name="Pu X.X."/>
            <person name="Wan B."/>
            <person name="Wang L."/>
            <person name="Liu S.J."/>
        </authorList>
    </citation>
    <scope>NUCLEOTIDE SEQUENCE [LARGE SCALE GENOMIC DNA]</scope>
    <source>
        <strain evidence="2 3">MT-5</strain>
    </source>
</reference>
<dbReference type="Proteomes" id="UP001564657">
    <property type="component" value="Unassembled WGS sequence"/>
</dbReference>
<dbReference type="GO" id="GO:0004497">
    <property type="term" value="F:monooxygenase activity"/>
    <property type="evidence" value="ECO:0007669"/>
    <property type="project" value="UniProtKB-KW"/>
</dbReference>
<dbReference type="Gene3D" id="3.30.70.100">
    <property type="match status" value="1"/>
</dbReference>
<comment type="caution">
    <text evidence="2">The sequence shown here is derived from an EMBL/GenBank/DDBJ whole genome shotgun (WGS) entry which is preliminary data.</text>
</comment>
<evidence type="ECO:0000313" key="3">
    <source>
        <dbReference type="Proteomes" id="UP001564657"/>
    </source>
</evidence>
<dbReference type="Pfam" id="PF03992">
    <property type="entry name" value="ABM"/>
    <property type="match status" value="1"/>
</dbReference>
<sequence length="95" mass="11282">MIKVISKSYVELGEIEKYKDLASELIEKSKKEESNISYGLYQDIDNHQVFTFIEEWKDKDSLYKHMKTDHFMKIVPKLAALREKDADMNIYTKCL</sequence>
<keyword evidence="2" id="KW-0560">Oxidoreductase</keyword>
<dbReference type="PANTHER" id="PTHR33336">
    <property type="entry name" value="QUINOL MONOOXYGENASE YGIN-RELATED"/>
    <property type="match status" value="1"/>
</dbReference>
<protein>
    <submittedName>
        <fullName evidence="2">Quinol monooxygenase</fullName>
        <ecNumber evidence="2">1.-.-.-</ecNumber>
    </submittedName>
</protein>
<keyword evidence="2" id="KW-0503">Monooxygenase</keyword>
<keyword evidence="3" id="KW-1185">Reference proteome</keyword>
<gene>
    <name evidence="2" type="ORF">AB8U03_05775</name>
</gene>
<dbReference type="EMBL" id="JBGEWD010000004">
    <property type="protein sequence ID" value="MEY7999720.1"/>
    <property type="molecule type" value="Genomic_DNA"/>
</dbReference>
<dbReference type="PROSITE" id="PS51725">
    <property type="entry name" value="ABM"/>
    <property type="match status" value="1"/>
</dbReference>